<dbReference type="EMBL" id="JAUZVZ010000016">
    <property type="protein sequence ID" value="MDP4536920.1"/>
    <property type="molecule type" value="Genomic_DNA"/>
</dbReference>
<organism evidence="2 3">
    <name type="scientific">Alkalimonas collagenimarina</name>
    <dbReference type="NCBI Taxonomy" id="400390"/>
    <lineage>
        <taxon>Bacteria</taxon>
        <taxon>Pseudomonadati</taxon>
        <taxon>Pseudomonadota</taxon>
        <taxon>Gammaproteobacteria</taxon>
        <taxon>Alkalimonas</taxon>
    </lineage>
</organism>
<comment type="caution">
    <text evidence="2">The sequence shown here is derived from an EMBL/GenBank/DDBJ whole genome shotgun (WGS) entry which is preliminary data.</text>
</comment>
<keyword evidence="2" id="KW-0449">Lipoprotein</keyword>
<dbReference type="InterPro" id="IPR021308">
    <property type="entry name" value="GfcB"/>
</dbReference>
<dbReference type="Gene3D" id="2.40.360.10">
    <property type="entry name" value="YmcC-like"/>
    <property type="match status" value="1"/>
</dbReference>
<reference evidence="2 3" key="1">
    <citation type="submission" date="2023-08" db="EMBL/GenBank/DDBJ databases">
        <authorList>
            <person name="Joshi A."/>
            <person name="Thite S."/>
        </authorList>
    </citation>
    <scope>NUCLEOTIDE SEQUENCE [LARGE SCALE GENOMIC DNA]</scope>
    <source>
        <strain evidence="2 3">AC40</strain>
    </source>
</reference>
<keyword evidence="3" id="KW-1185">Reference proteome</keyword>
<keyword evidence="1" id="KW-0732">Signal</keyword>
<accession>A0ABT9H1Z4</accession>
<evidence type="ECO:0000313" key="2">
    <source>
        <dbReference type="EMBL" id="MDP4536920.1"/>
    </source>
</evidence>
<dbReference type="SUPFAM" id="SSF159270">
    <property type="entry name" value="YmcC-like"/>
    <property type="match status" value="1"/>
</dbReference>
<dbReference type="InterPro" id="IPR023373">
    <property type="entry name" value="YmcC_sf"/>
</dbReference>
<proteinExistence type="predicted"/>
<dbReference type="Pfam" id="PF11102">
    <property type="entry name" value="YjbF"/>
    <property type="match status" value="1"/>
</dbReference>
<feature type="signal peptide" evidence="1">
    <location>
        <begin position="1"/>
        <end position="20"/>
    </location>
</feature>
<dbReference type="RefSeq" id="WP_305894185.1">
    <property type="nucleotide sequence ID" value="NZ_JAUZVZ010000016.1"/>
</dbReference>
<dbReference type="Proteomes" id="UP001231616">
    <property type="component" value="Unassembled WGS sequence"/>
</dbReference>
<feature type="chain" id="PRO_5046826031" evidence="1">
    <location>
        <begin position="21"/>
        <end position="230"/>
    </location>
</feature>
<gene>
    <name evidence="2" type="ORF">Q3O60_12025</name>
</gene>
<name>A0ABT9H1Z4_9GAMM</name>
<evidence type="ECO:0000256" key="1">
    <source>
        <dbReference type="SAM" id="SignalP"/>
    </source>
</evidence>
<protein>
    <submittedName>
        <fullName evidence="2">YjbF family lipoprotein</fullName>
    </submittedName>
</protein>
<dbReference type="PROSITE" id="PS51257">
    <property type="entry name" value="PROKAR_LIPOPROTEIN"/>
    <property type="match status" value="1"/>
</dbReference>
<evidence type="ECO:0000313" key="3">
    <source>
        <dbReference type="Proteomes" id="UP001231616"/>
    </source>
</evidence>
<sequence length="230" mass="25815">MKRFFFRLIAVSGLASMVLACGGTPRVYYNDLKTAFSTTPDVELTLDQVQSSSYDLLYVRVNDGPRVALTLAFLEHGQHKWVSADSAVLVLEQGRLVRSANFTTELNFVSNTHSDPLKQGPDQLAQAASWLRLVDWGMGASGYAMESGFREVKMETLQLFEQAIPTRVFVETVHLPDIDKSFQNYFWFDAQSGLLVKSEQQLTHQGPTLEFTYISPLARQLKMVIESPSP</sequence>